<feature type="region of interest" description="Disordered" evidence="1">
    <location>
        <begin position="1"/>
        <end position="22"/>
    </location>
</feature>
<dbReference type="EMBL" id="JBIRGQ010000003">
    <property type="protein sequence ID" value="MFH8546523.1"/>
    <property type="molecule type" value="Genomic_DNA"/>
</dbReference>
<organism evidence="3 4">
    <name type="scientific">Streptomyces longisporoflavus</name>
    <dbReference type="NCBI Taxonomy" id="28044"/>
    <lineage>
        <taxon>Bacteria</taxon>
        <taxon>Bacillati</taxon>
        <taxon>Actinomycetota</taxon>
        <taxon>Actinomycetes</taxon>
        <taxon>Kitasatosporales</taxon>
        <taxon>Streptomycetaceae</taxon>
        <taxon>Streptomyces</taxon>
    </lineage>
</organism>
<comment type="caution">
    <text evidence="3">The sequence shown here is derived from an EMBL/GenBank/DDBJ whole genome shotgun (WGS) entry which is preliminary data.</text>
</comment>
<proteinExistence type="predicted"/>
<dbReference type="PANTHER" id="PTHR40446">
    <property type="entry name" value="N-ACETYLGLUCOSAMINE-1-PHOSPHODIESTER ALPHA-N-ACETYLGLUCOSAMINIDASE"/>
    <property type="match status" value="1"/>
</dbReference>
<evidence type="ECO:0000259" key="2">
    <source>
        <dbReference type="Pfam" id="PF09992"/>
    </source>
</evidence>
<dbReference type="GO" id="GO:0016798">
    <property type="term" value="F:hydrolase activity, acting on glycosyl bonds"/>
    <property type="evidence" value="ECO:0007669"/>
    <property type="project" value="UniProtKB-KW"/>
</dbReference>
<evidence type="ECO:0000313" key="4">
    <source>
        <dbReference type="Proteomes" id="UP001610818"/>
    </source>
</evidence>
<protein>
    <submittedName>
        <fullName evidence="3">Phosphodiester glycosidase family protein</fullName>
    </submittedName>
</protein>
<dbReference type="Pfam" id="PF09992">
    <property type="entry name" value="NAGPA"/>
    <property type="match status" value="1"/>
</dbReference>
<dbReference type="InterPro" id="IPR018711">
    <property type="entry name" value="NAGPA"/>
</dbReference>
<evidence type="ECO:0000313" key="3">
    <source>
        <dbReference type="EMBL" id="MFH8546523.1"/>
    </source>
</evidence>
<evidence type="ECO:0000256" key="1">
    <source>
        <dbReference type="SAM" id="MobiDB-lite"/>
    </source>
</evidence>
<name>A0ABW7QNF2_9ACTN</name>
<keyword evidence="4" id="KW-1185">Reference proteome</keyword>
<dbReference type="Proteomes" id="UP001610818">
    <property type="component" value="Unassembled WGS sequence"/>
</dbReference>
<feature type="domain" description="Phosphodiester glycosidase" evidence="2">
    <location>
        <begin position="31"/>
        <end position="75"/>
    </location>
</feature>
<accession>A0ABW7QNF2</accession>
<dbReference type="RefSeq" id="WP_397713397.1">
    <property type="nucleotide sequence ID" value="NZ_JBIRGN010000003.1"/>
</dbReference>
<sequence length="87" mass="9120">MATRYAGTACARPPRGPRTRKWAAREEGLGDGLGLNEGAELMKSLGAVRAMALDGGGSVTMAVNGKVINSPSERAHVVTERHGRYGL</sequence>
<keyword evidence="3" id="KW-0378">Hydrolase</keyword>
<reference evidence="3 4" key="1">
    <citation type="submission" date="2024-10" db="EMBL/GenBank/DDBJ databases">
        <title>The Natural Products Discovery Center: Release of the First 8490 Sequenced Strains for Exploring Actinobacteria Biosynthetic Diversity.</title>
        <authorList>
            <person name="Kalkreuter E."/>
            <person name="Kautsar S.A."/>
            <person name="Yang D."/>
            <person name="Bader C.D."/>
            <person name="Teijaro C.N."/>
            <person name="Fluegel L."/>
            <person name="Davis C.M."/>
            <person name="Simpson J.R."/>
            <person name="Lauterbach L."/>
            <person name="Steele A.D."/>
            <person name="Gui C."/>
            <person name="Meng S."/>
            <person name="Li G."/>
            <person name="Viehrig K."/>
            <person name="Ye F."/>
            <person name="Su P."/>
            <person name="Kiefer A.F."/>
            <person name="Nichols A."/>
            <person name="Cepeda A.J."/>
            <person name="Yan W."/>
            <person name="Fan B."/>
            <person name="Jiang Y."/>
            <person name="Adhikari A."/>
            <person name="Zheng C.-J."/>
            <person name="Schuster L."/>
            <person name="Cowan T.M."/>
            <person name="Smanski M.J."/>
            <person name="Chevrette M.G."/>
            <person name="De Carvalho L.P.S."/>
            <person name="Shen B."/>
        </authorList>
    </citation>
    <scope>NUCLEOTIDE SEQUENCE [LARGE SCALE GENOMIC DNA]</scope>
    <source>
        <strain evidence="3 4">NPDC017990</strain>
    </source>
</reference>
<keyword evidence="3" id="KW-0326">Glycosidase</keyword>
<gene>
    <name evidence="3" type="ORF">ACH4F9_16105</name>
</gene>
<dbReference type="PANTHER" id="PTHR40446:SF2">
    <property type="entry name" value="N-ACETYLGLUCOSAMINE-1-PHOSPHODIESTER ALPHA-N-ACETYLGLUCOSAMINIDASE"/>
    <property type="match status" value="1"/>
</dbReference>